<feature type="domain" description="Phosphoribosyltransferase" evidence="3">
    <location>
        <begin position="19"/>
        <end position="164"/>
    </location>
</feature>
<proteinExistence type="predicted"/>
<dbReference type="PANTHER" id="PTHR43340:SF1">
    <property type="entry name" value="HYPOXANTHINE PHOSPHORIBOSYLTRANSFERASE"/>
    <property type="match status" value="1"/>
</dbReference>
<dbReference type="OrthoDB" id="9802824at2"/>
<accession>A0A1D3US11</accession>
<keyword evidence="5" id="KW-0328">Glycosyltransferase</keyword>
<evidence type="ECO:0000256" key="1">
    <source>
        <dbReference type="ARBA" id="ARBA00048811"/>
    </source>
</evidence>
<evidence type="ECO:0000313" key="4">
    <source>
        <dbReference type="EMBL" id="PDP44364.1"/>
    </source>
</evidence>
<dbReference type="CDD" id="cd06223">
    <property type="entry name" value="PRTases_typeI"/>
    <property type="match status" value="1"/>
</dbReference>
<dbReference type="InterPro" id="IPR050408">
    <property type="entry name" value="HGPRT"/>
</dbReference>
<dbReference type="Proteomes" id="UP000182057">
    <property type="component" value="Unassembled WGS sequence"/>
</dbReference>
<comment type="catalytic activity">
    <reaction evidence="2">
        <text>IMP + diphosphate = hypoxanthine + 5-phospho-alpha-D-ribose 1-diphosphate</text>
        <dbReference type="Rhea" id="RHEA:17973"/>
        <dbReference type="ChEBI" id="CHEBI:17368"/>
        <dbReference type="ChEBI" id="CHEBI:33019"/>
        <dbReference type="ChEBI" id="CHEBI:58017"/>
        <dbReference type="ChEBI" id="CHEBI:58053"/>
        <dbReference type="EC" id="2.4.2.8"/>
    </reaction>
    <physiologicalReaction direction="right-to-left" evidence="2">
        <dbReference type="Rhea" id="RHEA:17975"/>
    </physiologicalReaction>
</comment>
<dbReference type="GO" id="GO:0032264">
    <property type="term" value="P:IMP salvage"/>
    <property type="evidence" value="ECO:0007669"/>
    <property type="project" value="TreeGrafter"/>
</dbReference>
<dbReference type="SUPFAM" id="SSF53271">
    <property type="entry name" value="PRTase-like"/>
    <property type="match status" value="1"/>
</dbReference>
<protein>
    <submittedName>
        <fullName evidence="4">Hypoxanthine phosphoribosyltransferase</fullName>
    </submittedName>
    <submittedName>
        <fullName evidence="5">Hypoxanthine-guanine phosphoribosyltransferase</fullName>
        <ecNumber evidence="5">2.4.2.8</ecNumber>
    </submittedName>
</protein>
<dbReference type="EMBL" id="FMMM01000067">
    <property type="protein sequence ID" value="SCQ22857.1"/>
    <property type="molecule type" value="Genomic_DNA"/>
</dbReference>
<gene>
    <name evidence="5" type="primary">hpt</name>
    <name evidence="4" type="ORF">CLI86_03710</name>
    <name evidence="5" type="ORF">TFUB20_01857</name>
</gene>
<reference evidence="4 7" key="2">
    <citation type="submission" date="2017-09" db="EMBL/GenBank/DDBJ databases">
        <title>Phase variable restriction modification systems are present in the genome sequences of periodontal pathogens Prevotella intermedia, Tannerella forsythia and Porphyromonas gingivalis.</title>
        <authorList>
            <person name="Haigh R.D."/>
            <person name="Crawford L."/>
            <person name="Ralph J."/>
            <person name="Wanford J."/>
            <person name="Vartoukian S.R."/>
            <person name="Hijazib K."/>
            <person name="Wade W."/>
            <person name="Oggioni M.R."/>
        </authorList>
    </citation>
    <scope>NUCLEOTIDE SEQUENCE [LARGE SCALE GENOMIC DNA]</scope>
    <source>
        <strain evidence="4 7">WW11663</strain>
    </source>
</reference>
<dbReference type="PANTHER" id="PTHR43340">
    <property type="entry name" value="HYPOXANTHINE-GUANINE PHOSPHORIBOSYLTRANSFERASE"/>
    <property type="match status" value="1"/>
</dbReference>
<evidence type="ECO:0000313" key="6">
    <source>
        <dbReference type="Proteomes" id="UP000182057"/>
    </source>
</evidence>
<dbReference type="InterPro" id="IPR000836">
    <property type="entry name" value="PRTase_dom"/>
</dbReference>
<dbReference type="Gene3D" id="3.40.50.2020">
    <property type="match status" value="1"/>
</dbReference>
<dbReference type="GO" id="GO:0000287">
    <property type="term" value="F:magnesium ion binding"/>
    <property type="evidence" value="ECO:0007669"/>
    <property type="project" value="TreeGrafter"/>
</dbReference>
<evidence type="ECO:0000256" key="2">
    <source>
        <dbReference type="ARBA" id="ARBA00049402"/>
    </source>
</evidence>
<dbReference type="GO" id="GO:0004422">
    <property type="term" value="F:hypoxanthine phosphoribosyltransferase activity"/>
    <property type="evidence" value="ECO:0007669"/>
    <property type="project" value="TreeGrafter"/>
</dbReference>
<dbReference type="EC" id="2.4.2.8" evidence="5"/>
<dbReference type="GO" id="GO:0005829">
    <property type="term" value="C:cytosol"/>
    <property type="evidence" value="ECO:0007669"/>
    <property type="project" value="TreeGrafter"/>
</dbReference>
<dbReference type="GO" id="GO:0006178">
    <property type="term" value="P:guanine salvage"/>
    <property type="evidence" value="ECO:0007669"/>
    <property type="project" value="TreeGrafter"/>
</dbReference>
<sequence>MEKQIRLKDKVFELYIPEKEIVRAIERMAEEIRRDMEGKDPLYVGILNGAYMFVAELMSKLPVTSELTFAAYSSYHGTKSDGIVKELLPIRSNTRNRPIVLLEDIIDTGLTMHYVTRRLKEEGATDVRLATMLIKPASLQCDLHPDYVGMEIENDFIVGFGLDYDGLGRSTRDIYQIRNN</sequence>
<dbReference type="RefSeq" id="WP_046824523.1">
    <property type="nucleotide sequence ID" value="NZ_CAJPTF010000017.1"/>
</dbReference>
<reference evidence="5 6" key="1">
    <citation type="submission" date="2016-09" db="EMBL/GenBank/DDBJ databases">
        <authorList>
            <person name="Capua I."/>
            <person name="De Benedictis P."/>
            <person name="Joannis T."/>
            <person name="Lombin L.H."/>
            <person name="Cattoli G."/>
        </authorList>
    </citation>
    <scope>NUCLEOTIDE SEQUENCE [LARGE SCALE GENOMIC DNA]</scope>
    <source>
        <strain evidence="5 6">UB20</strain>
    </source>
</reference>
<organism evidence="5 6">
    <name type="scientific">Tannerella forsythia</name>
    <name type="common">Bacteroides forsythus</name>
    <dbReference type="NCBI Taxonomy" id="28112"/>
    <lineage>
        <taxon>Bacteria</taxon>
        <taxon>Pseudomonadati</taxon>
        <taxon>Bacteroidota</taxon>
        <taxon>Bacteroidia</taxon>
        <taxon>Bacteroidales</taxon>
        <taxon>Tannerellaceae</taxon>
        <taxon>Tannerella</taxon>
    </lineage>
</organism>
<evidence type="ECO:0000259" key="3">
    <source>
        <dbReference type="Pfam" id="PF00156"/>
    </source>
</evidence>
<dbReference type="AlphaFoldDB" id="A0A1D3US11"/>
<name>A0A1D3US11_TANFO</name>
<dbReference type="GO" id="GO:0032263">
    <property type="term" value="P:GMP salvage"/>
    <property type="evidence" value="ECO:0007669"/>
    <property type="project" value="TreeGrafter"/>
</dbReference>
<evidence type="ECO:0000313" key="7">
    <source>
        <dbReference type="Proteomes" id="UP000219259"/>
    </source>
</evidence>
<dbReference type="Proteomes" id="UP000219259">
    <property type="component" value="Unassembled WGS sequence"/>
</dbReference>
<dbReference type="GO" id="GO:0046100">
    <property type="term" value="P:hypoxanthine metabolic process"/>
    <property type="evidence" value="ECO:0007669"/>
    <property type="project" value="TreeGrafter"/>
</dbReference>
<keyword evidence="5" id="KW-0808">Transferase</keyword>
<evidence type="ECO:0000313" key="5">
    <source>
        <dbReference type="EMBL" id="SCQ22857.1"/>
    </source>
</evidence>
<dbReference type="EMBL" id="NSLJ01000007">
    <property type="protein sequence ID" value="PDP44364.1"/>
    <property type="molecule type" value="Genomic_DNA"/>
</dbReference>
<dbReference type="Pfam" id="PF00156">
    <property type="entry name" value="Pribosyltran"/>
    <property type="match status" value="1"/>
</dbReference>
<comment type="catalytic activity">
    <reaction evidence="1">
        <text>GMP + diphosphate = guanine + 5-phospho-alpha-D-ribose 1-diphosphate</text>
        <dbReference type="Rhea" id="RHEA:25424"/>
        <dbReference type="ChEBI" id="CHEBI:16235"/>
        <dbReference type="ChEBI" id="CHEBI:33019"/>
        <dbReference type="ChEBI" id="CHEBI:58017"/>
        <dbReference type="ChEBI" id="CHEBI:58115"/>
        <dbReference type="EC" id="2.4.2.8"/>
    </reaction>
    <physiologicalReaction direction="right-to-left" evidence="1">
        <dbReference type="Rhea" id="RHEA:25426"/>
    </physiologicalReaction>
</comment>
<dbReference type="InterPro" id="IPR029057">
    <property type="entry name" value="PRTase-like"/>
</dbReference>